<dbReference type="Pfam" id="PF12796">
    <property type="entry name" value="Ank_2"/>
    <property type="match status" value="1"/>
</dbReference>
<dbReference type="PROSITE" id="PS50297">
    <property type="entry name" value="ANK_REP_REGION"/>
    <property type="match status" value="3"/>
</dbReference>
<dbReference type="SUPFAM" id="SSF48403">
    <property type="entry name" value="Ankyrin repeat"/>
    <property type="match status" value="1"/>
</dbReference>
<dbReference type="Pfam" id="PF00023">
    <property type="entry name" value="Ank"/>
    <property type="match status" value="1"/>
</dbReference>
<evidence type="ECO:0000256" key="2">
    <source>
        <dbReference type="ARBA" id="ARBA00023043"/>
    </source>
</evidence>
<evidence type="ECO:0000313" key="4">
    <source>
        <dbReference type="EMBL" id="KAK6183581.1"/>
    </source>
</evidence>
<dbReference type="PRINTS" id="PR01415">
    <property type="entry name" value="ANKYRIN"/>
</dbReference>
<evidence type="ECO:0000256" key="3">
    <source>
        <dbReference type="PROSITE-ProRule" id="PRU00023"/>
    </source>
</evidence>
<keyword evidence="1" id="KW-0677">Repeat</keyword>
<comment type="caution">
    <text evidence="4">The sequence shown here is derived from an EMBL/GenBank/DDBJ whole genome shotgun (WGS) entry which is preliminary data.</text>
</comment>
<evidence type="ECO:0008006" key="6">
    <source>
        <dbReference type="Google" id="ProtNLM"/>
    </source>
</evidence>
<dbReference type="InterPro" id="IPR036770">
    <property type="entry name" value="Ankyrin_rpt-contain_sf"/>
</dbReference>
<dbReference type="SMART" id="SM00248">
    <property type="entry name" value="ANK"/>
    <property type="match status" value="3"/>
</dbReference>
<feature type="repeat" description="ANK" evidence="3">
    <location>
        <begin position="109"/>
        <end position="141"/>
    </location>
</feature>
<feature type="repeat" description="ANK" evidence="3">
    <location>
        <begin position="142"/>
        <end position="174"/>
    </location>
</feature>
<dbReference type="PROSITE" id="PS50088">
    <property type="entry name" value="ANK_REPEAT"/>
    <property type="match status" value="3"/>
</dbReference>
<proteinExistence type="predicted"/>
<accession>A0AAN8Q0W0</accession>
<keyword evidence="2 3" id="KW-0040">ANK repeat</keyword>
<gene>
    <name evidence="4" type="ORF">SNE40_011035</name>
</gene>
<dbReference type="InterPro" id="IPR002110">
    <property type="entry name" value="Ankyrin_rpt"/>
</dbReference>
<name>A0AAN8Q0W0_PATCE</name>
<sequence length="186" mass="20117">MRISNCEPITNFFKMASQHDHVCNCSSHQATPSVSQTLDELDFERGIWNQALTGDMDGLMKCLGKGDSANALDKSGYSALHYAARNGHLQICTVLIQHGACINCQTNSGKATPLHRAAYMGHTDIVKLLLKHEADPRISDADGNTPVHKAVKQGHTGVVELLLEKAPELSHLTKQDGASGTKTDET</sequence>
<protein>
    <recommendedName>
        <fullName evidence="6">Ankyrin repeat domain-containing protein 39</fullName>
    </recommendedName>
</protein>
<organism evidence="4 5">
    <name type="scientific">Patella caerulea</name>
    <name type="common">Rayed Mediterranean limpet</name>
    <dbReference type="NCBI Taxonomy" id="87958"/>
    <lineage>
        <taxon>Eukaryota</taxon>
        <taxon>Metazoa</taxon>
        <taxon>Spiralia</taxon>
        <taxon>Lophotrochozoa</taxon>
        <taxon>Mollusca</taxon>
        <taxon>Gastropoda</taxon>
        <taxon>Patellogastropoda</taxon>
        <taxon>Patelloidea</taxon>
        <taxon>Patellidae</taxon>
        <taxon>Patella</taxon>
    </lineage>
</organism>
<dbReference type="EMBL" id="JAZGQO010000007">
    <property type="protein sequence ID" value="KAK6183581.1"/>
    <property type="molecule type" value="Genomic_DNA"/>
</dbReference>
<evidence type="ECO:0000313" key="5">
    <source>
        <dbReference type="Proteomes" id="UP001347796"/>
    </source>
</evidence>
<reference evidence="4 5" key="1">
    <citation type="submission" date="2024-01" db="EMBL/GenBank/DDBJ databases">
        <title>The genome of the rayed Mediterranean limpet Patella caerulea (Linnaeus, 1758).</title>
        <authorList>
            <person name="Anh-Thu Weber A."/>
            <person name="Halstead-Nussloch G."/>
        </authorList>
    </citation>
    <scope>NUCLEOTIDE SEQUENCE [LARGE SCALE GENOMIC DNA]</scope>
    <source>
        <strain evidence="4">AATW-2023a</strain>
        <tissue evidence="4">Whole specimen</tissue>
    </source>
</reference>
<dbReference type="PANTHER" id="PTHR24173">
    <property type="entry name" value="ANKYRIN REPEAT CONTAINING"/>
    <property type="match status" value="1"/>
</dbReference>
<feature type="repeat" description="ANK" evidence="3">
    <location>
        <begin position="75"/>
        <end position="107"/>
    </location>
</feature>
<dbReference type="PANTHER" id="PTHR24173:SF74">
    <property type="entry name" value="ANKYRIN REPEAT DOMAIN-CONTAINING PROTEIN 16"/>
    <property type="match status" value="1"/>
</dbReference>
<evidence type="ECO:0000256" key="1">
    <source>
        <dbReference type="ARBA" id="ARBA00022737"/>
    </source>
</evidence>
<dbReference type="Proteomes" id="UP001347796">
    <property type="component" value="Unassembled WGS sequence"/>
</dbReference>
<dbReference type="Gene3D" id="1.25.40.20">
    <property type="entry name" value="Ankyrin repeat-containing domain"/>
    <property type="match status" value="1"/>
</dbReference>
<dbReference type="AlphaFoldDB" id="A0AAN8Q0W0"/>
<keyword evidence="5" id="KW-1185">Reference proteome</keyword>